<dbReference type="AlphaFoldDB" id="A0AAE3R1U2"/>
<dbReference type="Gene3D" id="3.90.550.10">
    <property type="entry name" value="Spore Coat Polysaccharide Biosynthesis Protein SpsA, Chain A"/>
    <property type="match status" value="2"/>
</dbReference>
<dbReference type="EC" id="2.4.-.-" evidence="2"/>
<dbReference type="Pfam" id="PF00535">
    <property type="entry name" value="Glycos_transf_2"/>
    <property type="match status" value="2"/>
</dbReference>
<dbReference type="SUPFAM" id="SSF53448">
    <property type="entry name" value="Nucleotide-diphospho-sugar transferases"/>
    <property type="match status" value="2"/>
</dbReference>
<evidence type="ECO:0000259" key="1">
    <source>
        <dbReference type="Pfam" id="PF00535"/>
    </source>
</evidence>
<reference evidence="2" key="1">
    <citation type="submission" date="2023-05" db="EMBL/GenBank/DDBJ databases">
        <authorList>
            <person name="Zhang X."/>
        </authorList>
    </citation>
    <scope>NUCLEOTIDE SEQUENCE</scope>
    <source>
        <strain evidence="2">BD1B2-1</strain>
    </source>
</reference>
<comment type="caution">
    <text evidence="2">The sequence shown here is derived from an EMBL/GenBank/DDBJ whole genome shotgun (WGS) entry which is preliminary data.</text>
</comment>
<dbReference type="EMBL" id="JASJOU010000005">
    <property type="protein sequence ID" value="MDJ1502184.1"/>
    <property type="molecule type" value="Genomic_DNA"/>
</dbReference>
<dbReference type="GO" id="GO:0016758">
    <property type="term" value="F:hexosyltransferase activity"/>
    <property type="evidence" value="ECO:0007669"/>
    <property type="project" value="UniProtKB-ARBA"/>
</dbReference>
<dbReference type="PANTHER" id="PTHR22916">
    <property type="entry name" value="GLYCOSYLTRANSFERASE"/>
    <property type="match status" value="1"/>
</dbReference>
<proteinExistence type="predicted"/>
<sequence>MLPKLTIITPTYNAAATLEETILSVVNQSYKNIEYILIDGNSTDTTINIIKEYAAKYPIIRWISEPDEGIYDAMNKGVGMSTGEWIYFLGSDDILYTKTTINDLFSSVDTSLWDVIYGDVIFKVSGIRYNGAFTVAKLYWQNICHQAIFARKEIFDTIGLFNTNYKVLADYEFNIRWIQNPNIRSTFFHNIIALYNEEGFSGKKGDEAFNTDKDTFFHSWTPPKVSIILPLDKNTEYLTECIESILQQSYSRLELILIANKESNNKNISEIINYYLEKDNRVHKLTTSSTNLRNQWDEGINISKGDIIWIANVNNYWLSSFLERMLTHLSIHASAGVLCCESYPIDYYNNNLPVKISTSSSTEPLANNFHSGAKFINKYMLQKNNMQSPKTILFRKDIYNRVGWLESKIQDNIDYVLWIKILSVSDIVYISEPPLNFHRNTLLDNNEVLSQNTKPEILSIIKTIRNLSHDHTFNKKTLKTMVNTFIRYWFQINNETNISLKDNTWIFYNVVSSNKSSFITVLKFFKYYQLKNIKKLFQSS</sequence>
<accession>A0AAE3R1U2</accession>
<protein>
    <submittedName>
        <fullName evidence="2">Glycosyltransferase</fullName>
        <ecNumber evidence="2">2.4.-.-</ecNumber>
    </submittedName>
</protein>
<dbReference type="RefSeq" id="WP_314512092.1">
    <property type="nucleotide sequence ID" value="NZ_JASJOU010000005.1"/>
</dbReference>
<feature type="domain" description="Glycosyltransferase 2-like" evidence="1">
    <location>
        <begin position="6"/>
        <end position="118"/>
    </location>
</feature>
<evidence type="ECO:0000313" key="2">
    <source>
        <dbReference type="EMBL" id="MDJ1502184.1"/>
    </source>
</evidence>
<evidence type="ECO:0000313" key="3">
    <source>
        <dbReference type="Proteomes" id="UP001232063"/>
    </source>
</evidence>
<dbReference type="InterPro" id="IPR001173">
    <property type="entry name" value="Glyco_trans_2-like"/>
</dbReference>
<dbReference type="InterPro" id="IPR029044">
    <property type="entry name" value="Nucleotide-diphossugar_trans"/>
</dbReference>
<dbReference type="CDD" id="cd06433">
    <property type="entry name" value="GT_2_WfgS_like"/>
    <property type="match status" value="1"/>
</dbReference>
<feature type="domain" description="Glycosyltransferase 2-like" evidence="1">
    <location>
        <begin position="226"/>
        <end position="401"/>
    </location>
</feature>
<keyword evidence="2" id="KW-0328">Glycosyltransferase</keyword>
<organism evidence="2 3">
    <name type="scientific">Xanthocytophaga agilis</name>
    <dbReference type="NCBI Taxonomy" id="3048010"/>
    <lineage>
        <taxon>Bacteria</taxon>
        <taxon>Pseudomonadati</taxon>
        <taxon>Bacteroidota</taxon>
        <taxon>Cytophagia</taxon>
        <taxon>Cytophagales</taxon>
        <taxon>Rhodocytophagaceae</taxon>
        <taxon>Xanthocytophaga</taxon>
    </lineage>
</organism>
<keyword evidence="3" id="KW-1185">Reference proteome</keyword>
<gene>
    <name evidence="2" type="ORF">QNI22_16070</name>
</gene>
<dbReference type="Proteomes" id="UP001232063">
    <property type="component" value="Unassembled WGS sequence"/>
</dbReference>
<keyword evidence="2" id="KW-0808">Transferase</keyword>
<name>A0AAE3R1U2_9BACT</name>
<dbReference type="PANTHER" id="PTHR22916:SF3">
    <property type="entry name" value="UDP-GLCNAC:BETAGAL BETA-1,3-N-ACETYLGLUCOSAMINYLTRANSFERASE-LIKE PROTEIN 1"/>
    <property type="match status" value="1"/>
</dbReference>